<keyword evidence="1" id="KW-1133">Transmembrane helix</keyword>
<keyword evidence="1" id="KW-0812">Transmembrane</keyword>
<gene>
    <name evidence="3" type="ORF">B1C78_15530</name>
</gene>
<dbReference type="PROSITE" id="PS50887">
    <property type="entry name" value="GGDEF"/>
    <property type="match status" value="1"/>
</dbReference>
<comment type="caution">
    <text evidence="3">The sequence shown here is derived from an EMBL/GenBank/DDBJ whole genome shotgun (WGS) entry which is preliminary data.</text>
</comment>
<keyword evidence="1" id="KW-0472">Membrane</keyword>
<evidence type="ECO:0000313" key="3">
    <source>
        <dbReference type="EMBL" id="OOG22203.1"/>
    </source>
</evidence>
<dbReference type="SMART" id="SM00267">
    <property type="entry name" value="GGDEF"/>
    <property type="match status" value="1"/>
</dbReference>
<dbReference type="InterPro" id="IPR043128">
    <property type="entry name" value="Rev_trsase/Diguanyl_cyclase"/>
</dbReference>
<dbReference type="STRING" id="108003.B1C78_15530"/>
<feature type="transmembrane region" description="Helical" evidence="1">
    <location>
        <begin position="69"/>
        <end position="88"/>
    </location>
</feature>
<feature type="transmembrane region" description="Helical" evidence="1">
    <location>
        <begin position="126"/>
        <end position="144"/>
    </location>
</feature>
<evidence type="ECO:0000313" key="4">
    <source>
        <dbReference type="Proteomes" id="UP000189462"/>
    </source>
</evidence>
<accession>A0A1V3NB72</accession>
<name>A0A1V3NB72_9GAMM</name>
<feature type="transmembrane region" description="Helical" evidence="1">
    <location>
        <begin position="100"/>
        <end position="120"/>
    </location>
</feature>
<feature type="domain" description="GGDEF" evidence="2">
    <location>
        <begin position="251"/>
        <end position="389"/>
    </location>
</feature>
<evidence type="ECO:0000256" key="1">
    <source>
        <dbReference type="SAM" id="Phobius"/>
    </source>
</evidence>
<sequence>MSGDNAPRGVPVRMHPVGLWFACRHAESGYREEQGRILRHQARIALVLGMFLYGAFGLLDVAISDSVPVPALALRGGVLLVGLGALLVTWTSHFERHHQWPLMTAGLAAGLGGVGIMAILPEALAHGYATGLILVVIAVFLLLGISFLNALLVNLVILVAFAVVLVGAYEDRIQVLTESVQLLAALVLGGVAAYIQEYQRRELYVQRLELEDERNRHRDMALTDALTGLPNRALLLQRLEQAVARTRRHRIHGAGLFIDLDRFKPVNDIHGHEAGDRVLQAMGKRLLACVRETDTVARFGGDEFFVLLEDMEHADFAREVAARVVDALSQPVPIDSDDPDSPRVVMGASVGICEFPSVAATAEAVLTGADDAMYAVKKAGGNGFSSYRGGEPGEVVCLG</sequence>
<dbReference type="AlphaFoldDB" id="A0A1V3NB72"/>
<dbReference type="PANTHER" id="PTHR46663:SF2">
    <property type="entry name" value="GGDEF DOMAIN-CONTAINING PROTEIN"/>
    <property type="match status" value="1"/>
</dbReference>
<dbReference type="Pfam" id="PF00990">
    <property type="entry name" value="GGDEF"/>
    <property type="match status" value="1"/>
</dbReference>
<dbReference type="PANTHER" id="PTHR46663">
    <property type="entry name" value="DIGUANYLATE CYCLASE DGCT-RELATED"/>
    <property type="match status" value="1"/>
</dbReference>
<dbReference type="Proteomes" id="UP000189462">
    <property type="component" value="Unassembled WGS sequence"/>
</dbReference>
<protein>
    <recommendedName>
        <fullName evidence="2">GGDEF domain-containing protein</fullName>
    </recommendedName>
</protein>
<dbReference type="InterPro" id="IPR052163">
    <property type="entry name" value="DGC-Regulatory_Protein"/>
</dbReference>
<dbReference type="InterPro" id="IPR000160">
    <property type="entry name" value="GGDEF_dom"/>
</dbReference>
<dbReference type="OrthoDB" id="5603059at2"/>
<dbReference type="NCBIfam" id="TIGR00254">
    <property type="entry name" value="GGDEF"/>
    <property type="match status" value="1"/>
</dbReference>
<proteinExistence type="predicted"/>
<dbReference type="CDD" id="cd01949">
    <property type="entry name" value="GGDEF"/>
    <property type="match status" value="1"/>
</dbReference>
<feature type="transmembrane region" description="Helical" evidence="1">
    <location>
        <begin position="151"/>
        <end position="169"/>
    </location>
</feature>
<dbReference type="InterPro" id="IPR029787">
    <property type="entry name" value="Nucleotide_cyclase"/>
</dbReference>
<dbReference type="EMBL" id="MVBK01000110">
    <property type="protein sequence ID" value="OOG22203.1"/>
    <property type="molecule type" value="Genomic_DNA"/>
</dbReference>
<dbReference type="Gene3D" id="3.30.70.270">
    <property type="match status" value="1"/>
</dbReference>
<feature type="transmembrane region" description="Helical" evidence="1">
    <location>
        <begin position="175"/>
        <end position="195"/>
    </location>
</feature>
<feature type="transmembrane region" description="Helical" evidence="1">
    <location>
        <begin position="44"/>
        <end position="63"/>
    </location>
</feature>
<reference evidence="3 4" key="1">
    <citation type="submission" date="2017-02" db="EMBL/GenBank/DDBJ databases">
        <title>Genomic diversity within the haloalkaliphilic genus Thioalkalivibrio.</title>
        <authorList>
            <person name="Ahn A.-C."/>
            <person name="Meier-Kolthoff J."/>
            <person name="Overmars L."/>
            <person name="Richter M."/>
            <person name="Woyke T."/>
            <person name="Sorokin D.Y."/>
            <person name="Muyzer G."/>
        </authorList>
    </citation>
    <scope>NUCLEOTIDE SEQUENCE [LARGE SCALE GENOMIC DNA]</scope>
    <source>
        <strain evidence="3 4">ALJD</strain>
    </source>
</reference>
<keyword evidence="4" id="KW-1185">Reference proteome</keyword>
<evidence type="ECO:0000259" key="2">
    <source>
        <dbReference type="PROSITE" id="PS50887"/>
    </source>
</evidence>
<organism evidence="3 4">
    <name type="scientific">Thioalkalivibrio denitrificans</name>
    <dbReference type="NCBI Taxonomy" id="108003"/>
    <lineage>
        <taxon>Bacteria</taxon>
        <taxon>Pseudomonadati</taxon>
        <taxon>Pseudomonadota</taxon>
        <taxon>Gammaproteobacteria</taxon>
        <taxon>Chromatiales</taxon>
        <taxon>Ectothiorhodospiraceae</taxon>
        <taxon>Thioalkalivibrio</taxon>
    </lineage>
</organism>
<dbReference type="SUPFAM" id="SSF55073">
    <property type="entry name" value="Nucleotide cyclase"/>
    <property type="match status" value="1"/>
</dbReference>